<evidence type="ECO:0000313" key="1">
    <source>
        <dbReference type="EMBL" id="PWR76343.1"/>
    </source>
</evidence>
<evidence type="ECO:0000313" key="2">
    <source>
        <dbReference type="Proteomes" id="UP000245934"/>
    </source>
</evidence>
<sequence length="157" mass="16516">MSLNKKIHIIILSFIIGMLSLGVFCGVAAAEESVVNVQGSSDVVTVAVTDLKTIENTDEVIFTEDEEVEESNDFSPSSQLAKLQAAIEAANAVASEQYDTLINTLADSEEINANISATIAKIENVTVQAAEDKAALDAALSGTVTEEVSSDEINPIV</sequence>
<gene>
    <name evidence="1" type="ORF">DLD82_00605</name>
</gene>
<accession>A0A2V2NLY5</accession>
<proteinExistence type="predicted"/>
<comment type="caution">
    <text evidence="1">The sequence shown here is derived from an EMBL/GenBank/DDBJ whole genome shotgun (WGS) entry which is preliminary data.</text>
</comment>
<dbReference type="EMBL" id="QGMZ01000001">
    <property type="protein sequence ID" value="PWR76343.1"/>
    <property type="molecule type" value="Genomic_DNA"/>
</dbReference>
<name>A0A2V2NLY5_9EURY</name>
<dbReference type="Proteomes" id="UP000245934">
    <property type="component" value="Unassembled WGS sequence"/>
</dbReference>
<protein>
    <submittedName>
        <fullName evidence="1">Uncharacterized protein</fullName>
    </submittedName>
</protein>
<organism evidence="1 2">
    <name type="scientific">Methanospirillum stamsii</name>
    <dbReference type="NCBI Taxonomy" id="1277351"/>
    <lineage>
        <taxon>Archaea</taxon>
        <taxon>Methanobacteriati</taxon>
        <taxon>Methanobacteriota</taxon>
        <taxon>Stenosarchaea group</taxon>
        <taxon>Methanomicrobia</taxon>
        <taxon>Methanomicrobiales</taxon>
        <taxon>Methanospirillaceae</taxon>
        <taxon>Methanospirillum</taxon>
    </lineage>
</organism>
<dbReference type="AlphaFoldDB" id="A0A2V2NLY5"/>
<keyword evidence="2" id="KW-1185">Reference proteome</keyword>
<reference evidence="1 2" key="1">
    <citation type="submission" date="2018-05" db="EMBL/GenBank/DDBJ databases">
        <title>Draft genome of Methanospirillum stamsii Pt1.</title>
        <authorList>
            <person name="Dueholm M.S."/>
            <person name="Nielsen P.H."/>
            <person name="Bakmann L.F."/>
            <person name="Otzen D.E."/>
        </authorList>
    </citation>
    <scope>NUCLEOTIDE SEQUENCE [LARGE SCALE GENOMIC DNA]</scope>
    <source>
        <strain evidence="1 2">Pt1</strain>
    </source>
</reference>